<comment type="caution">
    <text evidence="4">The sequence shown here is derived from an EMBL/GenBank/DDBJ whole genome shotgun (WGS) entry which is preliminary data.</text>
</comment>
<dbReference type="EMBL" id="JAQFWQ010000064">
    <property type="protein sequence ID" value="MDA2812972.1"/>
    <property type="molecule type" value="Genomic_DNA"/>
</dbReference>
<evidence type="ECO:0000313" key="5">
    <source>
        <dbReference type="Proteomes" id="UP001527866"/>
    </source>
</evidence>
<dbReference type="PANTHER" id="PTHR43775:SF37">
    <property type="entry name" value="SI:DKEY-61P9.11"/>
    <property type="match status" value="1"/>
</dbReference>
<dbReference type="Gene3D" id="3.40.366.10">
    <property type="entry name" value="Malonyl-Coenzyme A Acyl Carrier Protein, domain 2"/>
    <property type="match status" value="1"/>
</dbReference>
<keyword evidence="2" id="KW-0597">Phosphoprotein</keyword>
<protein>
    <submittedName>
        <fullName evidence="4">Acyltransferase domain-containing protein</fullName>
    </submittedName>
</protein>
<dbReference type="InterPro" id="IPR014043">
    <property type="entry name" value="Acyl_transferase_dom"/>
</dbReference>
<feature type="domain" description="Malonyl-CoA:ACP transacylase (MAT)" evidence="3">
    <location>
        <begin position="90"/>
        <end position="380"/>
    </location>
</feature>
<reference evidence="4 5" key="1">
    <citation type="submission" date="2023-01" db="EMBL/GenBank/DDBJ databases">
        <title>Draft genome sequence of Nocardiopsis sp. RSe5-2 isolated from halophytes.</title>
        <authorList>
            <person name="Duangmal K."/>
            <person name="Chantavorakit T."/>
        </authorList>
    </citation>
    <scope>NUCLEOTIDE SEQUENCE [LARGE SCALE GENOMIC DNA]</scope>
    <source>
        <strain evidence="4 5">RSe5-2</strain>
    </source>
</reference>
<evidence type="ECO:0000256" key="2">
    <source>
        <dbReference type="ARBA" id="ARBA00022553"/>
    </source>
</evidence>
<evidence type="ECO:0000313" key="4">
    <source>
        <dbReference type="EMBL" id="MDA2812972.1"/>
    </source>
</evidence>
<accession>A0ABT4U7M6</accession>
<gene>
    <name evidence="4" type="ORF">O4J56_20170</name>
</gene>
<evidence type="ECO:0000256" key="1">
    <source>
        <dbReference type="ARBA" id="ARBA00022450"/>
    </source>
</evidence>
<proteinExistence type="predicted"/>
<keyword evidence="4" id="KW-0012">Acyltransferase</keyword>
<keyword evidence="4" id="KW-0808">Transferase</keyword>
<dbReference type="Gene3D" id="3.30.70.250">
    <property type="entry name" value="Malonyl-CoA ACP transacylase, ACP-binding"/>
    <property type="match status" value="1"/>
</dbReference>
<dbReference type="InterPro" id="IPR001227">
    <property type="entry name" value="Ac_transferase_dom_sf"/>
</dbReference>
<organism evidence="4 5">
    <name type="scientific">Nocardiopsis endophytica</name>
    <dbReference type="NCBI Taxonomy" id="3018445"/>
    <lineage>
        <taxon>Bacteria</taxon>
        <taxon>Bacillati</taxon>
        <taxon>Actinomycetota</taxon>
        <taxon>Actinomycetes</taxon>
        <taxon>Streptosporangiales</taxon>
        <taxon>Nocardiopsidaceae</taxon>
        <taxon>Nocardiopsis</taxon>
    </lineage>
</organism>
<evidence type="ECO:0000259" key="3">
    <source>
        <dbReference type="SMART" id="SM00827"/>
    </source>
</evidence>
<dbReference type="Proteomes" id="UP001527866">
    <property type="component" value="Unassembled WGS sequence"/>
</dbReference>
<dbReference type="PANTHER" id="PTHR43775">
    <property type="entry name" value="FATTY ACID SYNTHASE"/>
    <property type="match status" value="1"/>
</dbReference>
<dbReference type="Pfam" id="PF00698">
    <property type="entry name" value="Acyl_transf_1"/>
    <property type="match status" value="1"/>
</dbReference>
<name>A0ABT4U7M6_9ACTN</name>
<sequence length="408" mass="42998">MDADPSRPPWLIAWAAETPEADGRIRAEIAARLRGGGARAAAELAARRDALCRPELPLRGAVVARTPEEGARAVERAAAARGRRRPVALLLPGHGSQHPRMAAGLYGAEPAFTTAMDDFFRAYGSGGERLRREWLSGLPLDAPETGQPLLYAVGVAMAAQLRSWGVRPQALVGHSIGEFAAATEAGVLTPAQGAWALSRRADAYALAPEGSLLAVAASAGEVSGLMSPGVVVGVVNGPQAVMLAGPRIPLEETEKRLRDEGFGCVQARIPVPFHSPAMEPLARSVRADLERIPLRAPRTALYSTRTGRAVDSGQTRDPGFWAEQVALPVLFDDALARLLSERRVLLVEAGPGRALTTLARRRPEVLDGRSAAVHALPGREGPAEADRAALLGAAARIWTEGHAVGPSD</sequence>
<keyword evidence="1" id="KW-0596">Phosphopantetheine</keyword>
<dbReference type="InterPro" id="IPR016035">
    <property type="entry name" value="Acyl_Trfase/lysoPLipase"/>
</dbReference>
<dbReference type="RefSeq" id="WP_270687737.1">
    <property type="nucleotide sequence ID" value="NZ_JAQFWQ010000064.1"/>
</dbReference>
<dbReference type="SMART" id="SM00827">
    <property type="entry name" value="PKS_AT"/>
    <property type="match status" value="1"/>
</dbReference>
<keyword evidence="5" id="KW-1185">Reference proteome</keyword>
<dbReference type="Gene3D" id="3.30.70.3290">
    <property type="match status" value="1"/>
</dbReference>
<dbReference type="SUPFAM" id="SSF52151">
    <property type="entry name" value="FabD/lysophospholipase-like"/>
    <property type="match status" value="1"/>
</dbReference>
<dbReference type="InterPro" id="IPR050091">
    <property type="entry name" value="PKS_NRPS_Biosynth_Enz"/>
</dbReference>
<dbReference type="GO" id="GO:0016746">
    <property type="term" value="F:acyltransferase activity"/>
    <property type="evidence" value="ECO:0007669"/>
    <property type="project" value="UniProtKB-KW"/>
</dbReference>